<protein>
    <submittedName>
        <fullName evidence="1">Uncharacterized protein</fullName>
    </submittedName>
</protein>
<organism evidence="1 2">
    <name type="scientific">Polarella glacialis</name>
    <name type="common">Dinoflagellate</name>
    <dbReference type="NCBI Taxonomy" id="89957"/>
    <lineage>
        <taxon>Eukaryota</taxon>
        <taxon>Sar</taxon>
        <taxon>Alveolata</taxon>
        <taxon>Dinophyceae</taxon>
        <taxon>Suessiales</taxon>
        <taxon>Suessiaceae</taxon>
        <taxon>Polarella</taxon>
    </lineage>
</organism>
<name>A0A813K1Y5_POLGL</name>
<evidence type="ECO:0000313" key="2">
    <source>
        <dbReference type="Proteomes" id="UP000626109"/>
    </source>
</evidence>
<sequence length="122" mass="13071">MLSKCWKELNLCSKVWPMIELVRSVGIDMGCSTDSQGCLSAITTACQDDAEVCTKACVKKTSLAVPVCRQECSQVCAQSGNISIACSLLKPPFATRFADVCPVECADANDPETCAVLTDSRR</sequence>
<dbReference type="EMBL" id="CAJNNW010027072">
    <property type="protein sequence ID" value="CAE8689452.1"/>
    <property type="molecule type" value="Genomic_DNA"/>
</dbReference>
<dbReference type="Proteomes" id="UP000626109">
    <property type="component" value="Unassembled WGS sequence"/>
</dbReference>
<evidence type="ECO:0000313" key="1">
    <source>
        <dbReference type="EMBL" id="CAE8689452.1"/>
    </source>
</evidence>
<comment type="caution">
    <text evidence="1">The sequence shown here is derived from an EMBL/GenBank/DDBJ whole genome shotgun (WGS) entry which is preliminary data.</text>
</comment>
<reference evidence="1" key="1">
    <citation type="submission" date="2021-02" db="EMBL/GenBank/DDBJ databases">
        <authorList>
            <person name="Dougan E. K."/>
            <person name="Rhodes N."/>
            <person name="Thang M."/>
            <person name="Chan C."/>
        </authorList>
    </citation>
    <scope>NUCLEOTIDE SEQUENCE</scope>
</reference>
<accession>A0A813K1Y5</accession>
<dbReference type="AlphaFoldDB" id="A0A813K1Y5"/>
<proteinExistence type="predicted"/>
<gene>
    <name evidence="1" type="ORF">PGLA2088_LOCUS26469</name>
</gene>